<evidence type="ECO:0000313" key="2">
    <source>
        <dbReference type="EMBL" id="AIT60822.1"/>
    </source>
</evidence>
<dbReference type="KEGG" id="cdo:CDOO_05820"/>
<reference evidence="2 3" key="1">
    <citation type="submission" date="2013-09" db="EMBL/GenBank/DDBJ databases">
        <title>Complete genome sequence of Corynebacterium doosanense CAU 212(T) (=DSM 45436(T)), isolated from activated sludge.</title>
        <authorList>
            <person name="Schaffert L."/>
            <person name="Albersmeier A."/>
            <person name="Kalinowski J."/>
            <person name="Ruckert C."/>
        </authorList>
    </citation>
    <scope>NUCLEOTIDE SEQUENCE [LARGE SCALE GENOMIC DNA]</scope>
    <source>
        <strain evidence="2 3">CAU 212</strain>
    </source>
</reference>
<proteinExistence type="predicted"/>
<dbReference type="OrthoDB" id="3732080at2"/>
<dbReference type="eggNOG" id="ENOG5031FF0">
    <property type="taxonomic scope" value="Bacteria"/>
</dbReference>
<name>A0A097IFA8_9CORY</name>
<feature type="transmembrane region" description="Helical" evidence="1">
    <location>
        <begin position="105"/>
        <end position="126"/>
    </location>
</feature>
<evidence type="ECO:0000256" key="1">
    <source>
        <dbReference type="SAM" id="Phobius"/>
    </source>
</evidence>
<dbReference type="InterPro" id="IPR025058">
    <property type="entry name" value="DUF3995"/>
</dbReference>
<feature type="transmembrane region" description="Helical" evidence="1">
    <location>
        <begin position="5"/>
        <end position="24"/>
    </location>
</feature>
<gene>
    <name evidence="2" type="ORF">CDOO_05820</name>
</gene>
<feature type="transmembrane region" description="Helical" evidence="1">
    <location>
        <begin position="44"/>
        <end position="64"/>
    </location>
</feature>
<keyword evidence="1" id="KW-0812">Transmembrane</keyword>
<accession>A0A097IFA8</accession>
<keyword evidence="1" id="KW-1133">Transmembrane helix</keyword>
<dbReference type="Proteomes" id="UP000029914">
    <property type="component" value="Chromosome"/>
</dbReference>
<feature type="transmembrane region" description="Helical" evidence="1">
    <location>
        <begin position="71"/>
        <end position="93"/>
    </location>
</feature>
<dbReference type="AlphaFoldDB" id="A0A097IFA8"/>
<protein>
    <recommendedName>
        <fullName evidence="4">DUF3995 domain-containing protein</fullName>
    </recommendedName>
</protein>
<organism evidence="2 3">
    <name type="scientific">Corynebacterium doosanense CAU 212 = DSM 45436</name>
    <dbReference type="NCBI Taxonomy" id="558173"/>
    <lineage>
        <taxon>Bacteria</taxon>
        <taxon>Bacillati</taxon>
        <taxon>Actinomycetota</taxon>
        <taxon>Actinomycetes</taxon>
        <taxon>Mycobacteriales</taxon>
        <taxon>Corynebacteriaceae</taxon>
        <taxon>Corynebacterium</taxon>
    </lineage>
</organism>
<sequence length="141" mass="14769">MRTGYLVAAAAGVIHCGFSVYWGLGGTWLLNTVGSVADAFDGALLLILLVGLAKLAFALVPLVADTRAARWIYRAGAVVLVVWGAASMVGAAIRLPGSPIDPTALWGHLLWWDPLFVVWGIALFAGTMAPSDRGARQAPGR</sequence>
<dbReference type="Pfam" id="PF13160">
    <property type="entry name" value="DUF3995"/>
    <property type="match status" value="1"/>
</dbReference>
<dbReference type="STRING" id="558173.CDOO_05820"/>
<evidence type="ECO:0000313" key="3">
    <source>
        <dbReference type="Proteomes" id="UP000029914"/>
    </source>
</evidence>
<evidence type="ECO:0008006" key="4">
    <source>
        <dbReference type="Google" id="ProtNLM"/>
    </source>
</evidence>
<dbReference type="HOGENOM" id="CLU_143368_0_0_11"/>
<keyword evidence="1" id="KW-0472">Membrane</keyword>
<keyword evidence="3" id="KW-1185">Reference proteome</keyword>
<dbReference type="RefSeq" id="WP_018022211.1">
    <property type="nucleotide sequence ID" value="NZ_AQUX01000006.1"/>
</dbReference>
<dbReference type="EMBL" id="CP006764">
    <property type="protein sequence ID" value="AIT60822.1"/>
    <property type="molecule type" value="Genomic_DNA"/>
</dbReference>